<dbReference type="AlphaFoldDB" id="A0A5B2VCY1"/>
<evidence type="ECO:0000256" key="1">
    <source>
        <dbReference type="SAM" id="Phobius"/>
    </source>
</evidence>
<evidence type="ECO:0000313" key="2">
    <source>
        <dbReference type="EMBL" id="KAA2236605.1"/>
    </source>
</evidence>
<dbReference type="Proteomes" id="UP000323142">
    <property type="component" value="Unassembled WGS sequence"/>
</dbReference>
<reference evidence="2 3" key="1">
    <citation type="submission" date="2019-09" db="EMBL/GenBank/DDBJ databases">
        <title>Salinarimonas rosea gen. nov., sp. nov., a new member of the a-2 subgroup of the Proteobacteria.</title>
        <authorList>
            <person name="Liu J."/>
        </authorList>
    </citation>
    <scope>NUCLEOTIDE SEQUENCE [LARGE SCALE GENOMIC DNA]</scope>
    <source>
        <strain evidence="2 3">BN140002</strain>
    </source>
</reference>
<feature type="transmembrane region" description="Helical" evidence="1">
    <location>
        <begin position="17"/>
        <end position="35"/>
    </location>
</feature>
<evidence type="ECO:0000313" key="3">
    <source>
        <dbReference type="Proteomes" id="UP000323142"/>
    </source>
</evidence>
<gene>
    <name evidence="2" type="ORF">F0L46_14130</name>
</gene>
<accession>A0A5B2VCY1</accession>
<sequence>MTKAFIRCESGATSIEYAFMAMVVALVIIVATTSMGESTRARLESVKAGFTN</sequence>
<reference evidence="2 3" key="2">
    <citation type="submission" date="2019-09" db="EMBL/GenBank/DDBJ databases">
        <authorList>
            <person name="Jin C."/>
        </authorList>
    </citation>
    <scope>NUCLEOTIDE SEQUENCE [LARGE SCALE GENOMIC DNA]</scope>
    <source>
        <strain evidence="2 3">BN140002</strain>
    </source>
</reference>
<dbReference type="RefSeq" id="WP_149818589.1">
    <property type="nucleotide sequence ID" value="NZ_VUOA01000025.1"/>
</dbReference>
<proteinExistence type="predicted"/>
<keyword evidence="1" id="KW-0812">Transmembrane</keyword>
<dbReference type="Pfam" id="PF04964">
    <property type="entry name" value="Flp_Fap"/>
    <property type="match status" value="1"/>
</dbReference>
<organism evidence="2 3">
    <name type="scientific">Salinarimonas soli</name>
    <dbReference type="NCBI Taxonomy" id="1638099"/>
    <lineage>
        <taxon>Bacteria</taxon>
        <taxon>Pseudomonadati</taxon>
        <taxon>Pseudomonadota</taxon>
        <taxon>Alphaproteobacteria</taxon>
        <taxon>Hyphomicrobiales</taxon>
        <taxon>Salinarimonadaceae</taxon>
        <taxon>Salinarimonas</taxon>
    </lineage>
</organism>
<dbReference type="InterPro" id="IPR007047">
    <property type="entry name" value="Flp_Fap"/>
</dbReference>
<keyword evidence="1" id="KW-0472">Membrane</keyword>
<comment type="caution">
    <text evidence="2">The sequence shown here is derived from an EMBL/GenBank/DDBJ whole genome shotgun (WGS) entry which is preliminary data.</text>
</comment>
<protein>
    <submittedName>
        <fullName evidence="2">Flp family type IVb pilin</fullName>
    </submittedName>
</protein>
<keyword evidence="3" id="KW-1185">Reference proteome</keyword>
<keyword evidence="1" id="KW-1133">Transmembrane helix</keyword>
<name>A0A5B2VCY1_9HYPH</name>
<dbReference type="EMBL" id="VUOA01000025">
    <property type="protein sequence ID" value="KAA2236605.1"/>
    <property type="molecule type" value="Genomic_DNA"/>
</dbReference>